<protein>
    <recommendedName>
        <fullName evidence="4">DUF4199 domain-containing protein</fullName>
    </recommendedName>
</protein>
<evidence type="ECO:0008006" key="4">
    <source>
        <dbReference type="Google" id="ProtNLM"/>
    </source>
</evidence>
<feature type="transmembrane region" description="Helical" evidence="1">
    <location>
        <begin position="63"/>
        <end position="88"/>
    </location>
</feature>
<dbReference type="EMBL" id="BAABCS010000009">
    <property type="protein sequence ID" value="GAA4046744.1"/>
    <property type="molecule type" value="Genomic_DNA"/>
</dbReference>
<feature type="transmembrane region" description="Helical" evidence="1">
    <location>
        <begin position="115"/>
        <end position="138"/>
    </location>
</feature>
<evidence type="ECO:0000313" key="3">
    <source>
        <dbReference type="Proteomes" id="UP001500426"/>
    </source>
</evidence>
<evidence type="ECO:0000256" key="1">
    <source>
        <dbReference type="SAM" id="Phobius"/>
    </source>
</evidence>
<keyword evidence="1" id="KW-0472">Membrane</keyword>
<organism evidence="2 3">
    <name type="scientific">Flavobacterium chungnamense</name>
    <dbReference type="NCBI Taxonomy" id="706182"/>
    <lineage>
        <taxon>Bacteria</taxon>
        <taxon>Pseudomonadati</taxon>
        <taxon>Bacteroidota</taxon>
        <taxon>Flavobacteriia</taxon>
        <taxon>Flavobacteriales</taxon>
        <taxon>Flavobacteriaceae</taxon>
        <taxon>Flavobacterium</taxon>
    </lineage>
</organism>
<evidence type="ECO:0000313" key="2">
    <source>
        <dbReference type="EMBL" id="GAA4046744.1"/>
    </source>
</evidence>
<proteinExistence type="predicted"/>
<reference evidence="3" key="1">
    <citation type="journal article" date="2019" name="Int. J. Syst. Evol. Microbiol.">
        <title>The Global Catalogue of Microorganisms (GCM) 10K type strain sequencing project: providing services to taxonomists for standard genome sequencing and annotation.</title>
        <authorList>
            <consortium name="The Broad Institute Genomics Platform"/>
            <consortium name="The Broad Institute Genome Sequencing Center for Infectious Disease"/>
            <person name="Wu L."/>
            <person name="Ma J."/>
        </authorList>
    </citation>
    <scope>NUCLEOTIDE SEQUENCE [LARGE SCALE GENOMIC DNA]</scope>
    <source>
        <strain evidence="3">JCM 17068</strain>
    </source>
</reference>
<accession>A0ABP7ULG2</accession>
<gene>
    <name evidence="2" type="ORF">GCM10022388_10340</name>
</gene>
<dbReference type="RefSeq" id="WP_345091644.1">
    <property type="nucleotide sequence ID" value="NZ_BAABCS010000009.1"/>
</dbReference>
<feature type="transmembrane region" description="Helical" evidence="1">
    <location>
        <begin position="33"/>
        <end position="51"/>
    </location>
</feature>
<keyword evidence="1" id="KW-1133">Transmembrane helix</keyword>
<name>A0ABP7ULG2_9FLAO</name>
<dbReference type="Proteomes" id="UP001500426">
    <property type="component" value="Unassembled WGS sequence"/>
</dbReference>
<keyword evidence="1" id="KW-0812">Transmembrane</keyword>
<comment type="caution">
    <text evidence="2">The sequence shown here is derived from an EMBL/GenBank/DDBJ whole genome shotgun (WGS) entry which is preliminary data.</text>
</comment>
<feature type="transmembrane region" description="Helical" evidence="1">
    <location>
        <begin position="7"/>
        <end position="27"/>
    </location>
</feature>
<sequence length="148" mass="16745">MKLSNEFKYGFLIFLGIGFYFLLMEVLGLSNLYFLRILNVIIVVYGLNLVIKTNLKKGKTGYLQNFISTVLTGFIGVALSIIGLFLYLNFRGGTVYLNKLSEAFLFGGNPSIPEYSFGLFIEGIASVLMVAFINILYWKTKNVFKEEM</sequence>
<keyword evidence="3" id="KW-1185">Reference proteome</keyword>